<dbReference type="AlphaFoldDB" id="A0A067S5I8"/>
<evidence type="ECO:0000313" key="1">
    <source>
        <dbReference type="EMBL" id="KDR66056.1"/>
    </source>
</evidence>
<sequence>MEVNTIQNARLVFDSESPSLTKSPITMLHFDILREIFLFNANIFTKRKCIETTRLSSQVCHSWRSLILKSPTIWGRLLELSELELSTDRWREEVLRRSGNSLLWVRGQVSGSLTNPRLGTE</sequence>
<keyword evidence="2" id="KW-1185">Reference proteome</keyword>
<dbReference type="Proteomes" id="UP000027222">
    <property type="component" value="Unassembled WGS sequence"/>
</dbReference>
<proteinExistence type="predicted"/>
<gene>
    <name evidence="1" type="ORF">GALMADRAFT_273768</name>
</gene>
<dbReference type="EMBL" id="KL142428">
    <property type="protein sequence ID" value="KDR66056.1"/>
    <property type="molecule type" value="Genomic_DNA"/>
</dbReference>
<dbReference type="OrthoDB" id="2856616at2759"/>
<evidence type="ECO:0000313" key="2">
    <source>
        <dbReference type="Proteomes" id="UP000027222"/>
    </source>
</evidence>
<reference evidence="2" key="1">
    <citation type="journal article" date="2014" name="Proc. Natl. Acad. Sci. U.S.A.">
        <title>Extensive sampling of basidiomycete genomes demonstrates inadequacy of the white-rot/brown-rot paradigm for wood decay fungi.</title>
        <authorList>
            <person name="Riley R."/>
            <person name="Salamov A.A."/>
            <person name="Brown D.W."/>
            <person name="Nagy L.G."/>
            <person name="Floudas D."/>
            <person name="Held B.W."/>
            <person name="Levasseur A."/>
            <person name="Lombard V."/>
            <person name="Morin E."/>
            <person name="Otillar R."/>
            <person name="Lindquist E.A."/>
            <person name="Sun H."/>
            <person name="LaButti K.M."/>
            <person name="Schmutz J."/>
            <person name="Jabbour D."/>
            <person name="Luo H."/>
            <person name="Baker S.E."/>
            <person name="Pisabarro A.G."/>
            <person name="Walton J.D."/>
            <person name="Blanchette R.A."/>
            <person name="Henrissat B."/>
            <person name="Martin F."/>
            <person name="Cullen D."/>
            <person name="Hibbett D.S."/>
            <person name="Grigoriev I.V."/>
        </authorList>
    </citation>
    <scope>NUCLEOTIDE SEQUENCE [LARGE SCALE GENOMIC DNA]</scope>
    <source>
        <strain evidence="2">CBS 339.88</strain>
    </source>
</reference>
<dbReference type="HOGENOM" id="CLU_2043627_0_0_1"/>
<organism evidence="1 2">
    <name type="scientific">Galerina marginata (strain CBS 339.88)</name>
    <dbReference type="NCBI Taxonomy" id="685588"/>
    <lineage>
        <taxon>Eukaryota</taxon>
        <taxon>Fungi</taxon>
        <taxon>Dikarya</taxon>
        <taxon>Basidiomycota</taxon>
        <taxon>Agaricomycotina</taxon>
        <taxon>Agaricomycetes</taxon>
        <taxon>Agaricomycetidae</taxon>
        <taxon>Agaricales</taxon>
        <taxon>Agaricineae</taxon>
        <taxon>Strophariaceae</taxon>
        <taxon>Galerina</taxon>
    </lineage>
</organism>
<name>A0A067S5I8_GALM3</name>
<accession>A0A067S5I8</accession>
<feature type="non-terminal residue" evidence="1">
    <location>
        <position position="121"/>
    </location>
</feature>
<evidence type="ECO:0008006" key="3">
    <source>
        <dbReference type="Google" id="ProtNLM"/>
    </source>
</evidence>
<protein>
    <recommendedName>
        <fullName evidence="3">F-box domain-containing protein</fullName>
    </recommendedName>
</protein>